<dbReference type="InterPro" id="IPR025558">
    <property type="entry name" value="DUF4283"/>
</dbReference>
<dbReference type="AlphaFoldDB" id="A0A6J0KCZ3"/>
<evidence type="ECO:0000259" key="1">
    <source>
        <dbReference type="Pfam" id="PF14111"/>
    </source>
</evidence>
<reference evidence="3" key="2">
    <citation type="submission" date="2025-08" db="UniProtKB">
        <authorList>
            <consortium name="RefSeq"/>
        </authorList>
    </citation>
    <scope>IDENTIFICATION</scope>
    <source>
        <tissue evidence="3">Leaf</tissue>
    </source>
</reference>
<dbReference type="PANTHER" id="PTHR31286:SF178">
    <property type="entry name" value="DUF4283 DOMAIN-CONTAINING PROTEIN"/>
    <property type="match status" value="1"/>
</dbReference>
<dbReference type="RefSeq" id="XP_018445376.2">
    <property type="nucleotide sequence ID" value="XM_018589874.2"/>
</dbReference>
<protein>
    <submittedName>
        <fullName evidence="3">Uncharacterized protein LOC108817230</fullName>
    </submittedName>
</protein>
<dbReference type="InterPro" id="IPR040256">
    <property type="entry name" value="At4g02000-like"/>
</dbReference>
<evidence type="ECO:0000313" key="2">
    <source>
        <dbReference type="Proteomes" id="UP000504610"/>
    </source>
</evidence>
<accession>A0A6J0KCZ3</accession>
<dbReference type="KEGG" id="rsz:108817230"/>
<sequence>MKIKAKISGSGDGDIFSYHKGFDLGASGYYDGLRKFWKQDLSTRSWLSSKPECRKKKGQVLGSLGVTKTREGMRKRLKISVPHFDNSALIKTFSKTLIGRCMNPEAQDMKALLGNLPKIWKVEDRVTGTDLGFGKFQFDFEVEEDIETILKLQPFHFDYLMLAIERWQPKTSQTYPS</sequence>
<keyword evidence="2" id="KW-1185">Reference proteome</keyword>
<name>A0A6J0KCZ3_RAPSA</name>
<dbReference type="OrthoDB" id="1108458at2759"/>
<dbReference type="Pfam" id="PF14111">
    <property type="entry name" value="DUF4283"/>
    <property type="match status" value="1"/>
</dbReference>
<dbReference type="GeneID" id="108817230"/>
<dbReference type="PANTHER" id="PTHR31286">
    <property type="entry name" value="GLYCINE-RICH CELL WALL STRUCTURAL PROTEIN 1.8-LIKE"/>
    <property type="match status" value="1"/>
</dbReference>
<proteinExistence type="predicted"/>
<feature type="domain" description="DUF4283" evidence="1">
    <location>
        <begin position="92"/>
        <end position="172"/>
    </location>
</feature>
<evidence type="ECO:0000313" key="3">
    <source>
        <dbReference type="RefSeq" id="XP_018445376.2"/>
    </source>
</evidence>
<dbReference type="Proteomes" id="UP000504610">
    <property type="component" value="Chromosome 7"/>
</dbReference>
<organism evidence="2 3">
    <name type="scientific">Raphanus sativus</name>
    <name type="common">Radish</name>
    <name type="synonym">Raphanus raphanistrum var. sativus</name>
    <dbReference type="NCBI Taxonomy" id="3726"/>
    <lineage>
        <taxon>Eukaryota</taxon>
        <taxon>Viridiplantae</taxon>
        <taxon>Streptophyta</taxon>
        <taxon>Embryophyta</taxon>
        <taxon>Tracheophyta</taxon>
        <taxon>Spermatophyta</taxon>
        <taxon>Magnoliopsida</taxon>
        <taxon>eudicotyledons</taxon>
        <taxon>Gunneridae</taxon>
        <taxon>Pentapetalae</taxon>
        <taxon>rosids</taxon>
        <taxon>malvids</taxon>
        <taxon>Brassicales</taxon>
        <taxon>Brassicaceae</taxon>
        <taxon>Brassiceae</taxon>
        <taxon>Raphanus</taxon>
    </lineage>
</organism>
<reference evidence="2" key="1">
    <citation type="journal article" date="2019" name="Database">
        <title>The radish genome database (RadishGD): an integrated information resource for radish genomics.</title>
        <authorList>
            <person name="Yu H.J."/>
            <person name="Baek S."/>
            <person name="Lee Y.J."/>
            <person name="Cho A."/>
            <person name="Mun J.H."/>
        </authorList>
    </citation>
    <scope>NUCLEOTIDE SEQUENCE [LARGE SCALE GENOMIC DNA]</scope>
    <source>
        <strain evidence="2">cv. WK10039</strain>
    </source>
</reference>
<gene>
    <name evidence="3" type="primary">LOC108817230</name>
</gene>